<dbReference type="Proteomes" id="UP001501600">
    <property type="component" value="Unassembled WGS sequence"/>
</dbReference>
<proteinExistence type="predicted"/>
<name>A0ABP9S241_9GAMM</name>
<reference evidence="2" key="1">
    <citation type="journal article" date="2019" name="Int. J. Syst. Evol. Microbiol.">
        <title>The Global Catalogue of Microorganisms (GCM) 10K type strain sequencing project: providing services to taxonomists for standard genome sequencing and annotation.</title>
        <authorList>
            <consortium name="The Broad Institute Genomics Platform"/>
            <consortium name="The Broad Institute Genome Sequencing Center for Infectious Disease"/>
            <person name="Wu L."/>
            <person name="Ma J."/>
        </authorList>
    </citation>
    <scope>NUCLEOTIDE SEQUENCE [LARGE SCALE GENOMIC DNA]</scope>
    <source>
        <strain evidence="2">JCM 18720</strain>
    </source>
</reference>
<gene>
    <name evidence="1" type="ORF">GCM10025772_13560</name>
</gene>
<organism evidence="1 2">
    <name type="scientific">Ferrimonas gelatinilytica</name>
    <dbReference type="NCBI Taxonomy" id="1255257"/>
    <lineage>
        <taxon>Bacteria</taxon>
        <taxon>Pseudomonadati</taxon>
        <taxon>Pseudomonadota</taxon>
        <taxon>Gammaproteobacteria</taxon>
        <taxon>Alteromonadales</taxon>
        <taxon>Ferrimonadaceae</taxon>
        <taxon>Ferrimonas</taxon>
    </lineage>
</organism>
<evidence type="ECO:0000313" key="2">
    <source>
        <dbReference type="Proteomes" id="UP001501600"/>
    </source>
</evidence>
<protein>
    <submittedName>
        <fullName evidence="1">Uncharacterized protein</fullName>
    </submittedName>
</protein>
<evidence type="ECO:0000313" key="1">
    <source>
        <dbReference type="EMBL" id="GAA5189966.1"/>
    </source>
</evidence>
<accession>A0ABP9S241</accession>
<dbReference type="EMBL" id="BAABLF010000007">
    <property type="protein sequence ID" value="GAA5189966.1"/>
    <property type="molecule type" value="Genomic_DNA"/>
</dbReference>
<sequence length="302" mass="34423">MKRISEQMERRFYRLNEISQVSALSEGDLLDLVERDVVSLCARVEGTEFAAMLKAKDGEYGLGNLFHYRGMISLPNSVSVKLINDEKASLTRALILEPEGVSQWRSNQALAQEHPKMSFSYCGNLSVLPQNPFWAFTCVQALPDMHSIMKGFETMTAALADQTVDRLDAFKAMTQKHLSTAALNIKPHQLRFELESIKAHLRHNSVTTKPFVAPTETLTHPIKQILARMLTTQPHLRSDRLWNMLRTEVNQDGPREYDVDSVISNMTHDDLSWFGRDRNKENTVSYGRFQNLVSEVRKALKT</sequence>
<keyword evidence="2" id="KW-1185">Reference proteome</keyword>
<comment type="caution">
    <text evidence="1">The sequence shown here is derived from an EMBL/GenBank/DDBJ whole genome shotgun (WGS) entry which is preliminary data.</text>
</comment>